<dbReference type="InterPro" id="IPR011333">
    <property type="entry name" value="SKP1/BTB/POZ_sf"/>
</dbReference>
<dbReference type="Pfam" id="PF02214">
    <property type="entry name" value="BTB_2"/>
    <property type="match status" value="1"/>
</dbReference>
<accession>A0A0N5BDW3</accession>
<reference evidence="3" key="1">
    <citation type="submission" date="2017-02" db="UniProtKB">
        <authorList>
            <consortium name="WormBaseParasite"/>
        </authorList>
    </citation>
    <scope>IDENTIFICATION</scope>
</reference>
<dbReference type="GO" id="GO:0051260">
    <property type="term" value="P:protein homooligomerization"/>
    <property type="evidence" value="ECO:0007669"/>
    <property type="project" value="InterPro"/>
</dbReference>
<dbReference type="Proteomes" id="UP000046392">
    <property type="component" value="Unplaced"/>
</dbReference>
<dbReference type="STRING" id="174720.A0A0N5BDW3"/>
<dbReference type="AlphaFoldDB" id="A0A0N5BDW3"/>
<sequence length="177" mass="21034">MSCQFYVTKIENANNILYLNVGGKHYDTFYGTLATGESLFFHQIFRKSLRRNNVLVNEKKIILDNEGRLFIDRSGEVFKYILDYLRTGRTDVLPEKYEELKELYREAIFFQIHELAIVVSIAIKNYPKYEPYDFASYPTFRCSCNHSHDNNKVDNYNNGFKDERYDQLNTLKLKSNY</sequence>
<dbReference type="PANTHER" id="PTHR14499">
    <property type="entry name" value="POTASSIUM CHANNEL TETRAMERIZATION DOMAIN-CONTAINING"/>
    <property type="match status" value="1"/>
</dbReference>
<name>A0A0N5BDW3_STREA</name>
<dbReference type="SMART" id="SM00225">
    <property type="entry name" value="BTB"/>
    <property type="match status" value="1"/>
</dbReference>
<organism evidence="2 3">
    <name type="scientific">Strongyloides papillosus</name>
    <name type="common">Intestinal threadworm</name>
    <dbReference type="NCBI Taxonomy" id="174720"/>
    <lineage>
        <taxon>Eukaryota</taxon>
        <taxon>Metazoa</taxon>
        <taxon>Ecdysozoa</taxon>
        <taxon>Nematoda</taxon>
        <taxon>Chromadorea</taxon>
        <taxon>Rhabditida</taxon>
        <taxon>Tylenchina</taxon>
        <taxon>Panagrolaimomorpha</taxon>
        <taxon>Strongyloidoidea</taxon>
        <taxon>Strongyloididae</taxon>
        <taxon>Strongyloides</taxon>
    </lineage>
</organism>
<protein>
    <submittedName>
        <fullName evidence="3">BTB domain-containing protein</fullName>
    </submittedName>
</protein>
<evidence type="ECO:0000313" key="2">
    <source>
        <dbReference type="Proteomes" id="UP000046392"/>
    </source>
</evidence>
<dbReference type="WBParaSite" id="SPAL_0000419100.1">
    <property type="protein sequence ID" value="SPAL_0000419100.1"/>
    <property type="gene ID" value="SPAL_0000419100"/>
</dbReference>
<dbReference type="SUPFAM" id="SSF54695">
    <property type="entry name" value="POZ domain"/>
    <property type="match status" value="1"/>
</dbReference>
<evidence type="ECO:0000313" key="3">
    <source>
        <dbReference type="WBParaSite" id="SPAL_0000419100.1"/>
    </source>
</evidence>
<dbReference type="PROSITE" id="PS50097">
    <property type="entry name" value="BTB"/>
    <property type="match status" value="1"/>
</dbReference>
<dbReference type="InterPro" id="IPR003131">
    <property type="entry name" value="T1-type_BTB"/>
</dbReference>
<proteinExistence type="predicted"/>
<keyword evidence="2" id="KW-1185">Reference proteome</keyword>
<dbReference type="PANTHER" id="PTHR14499:SF136">
    <property type="entry name" value="GH08630P"/>
    <property type="match status" value="1"/>
</dbReference>
<dbReference type="Gene3D" id="3.30.710.10">
    <property type="entry name" value="Potassium Channel Kv1.1, Chain A"/>
    <property type="match status" value="1"/>
</dbReference>
<evidence type="ECO:0000259" key="1">
    <source>
        <dbReference type="PROSITE" id="PS50097"/>
    </source>
</evidence>
<dbReference type="InterPro" id="IPR000210">
    <property type="entry name" value="BTB/POZ_dom"/>
</dbReference>
<feature type="domain" description="BTB" evidence="1">
    <location>
        <begin position="13"/>
        <end position="94"/>
    </location>
</feature>